<dbReference type="NCBIfam" id="TIGR03665">
    <property type="entry name" value="arCOG04150"/>
    <property type="match status" value="1"/>
</dbReference>
<reference evidence="4" key="2">
    <citation type="submission" date="2022-09" db="EMBL/GenBank/DDBJ databases">
        <authorList>
            <person name="Sun Q."/>
            <person name="Ohkuma M."/>
        </authorList>
    </citation>
    <scope>NUCLEOTIDE SEQUENCE</scope>
    <source>
        <strain evidence="4">JCM 13583</strain>
    </source>
</reference>
<evidence type="ECO:0000256" key="1">
    <source>
        <dbReference type="ARBA" id="ARBA00022884"/>
    </source>
</evidence>
<dbReference type="EMBL" id="BMNY01000001">
    <property type="protein sequence ID" value="GGM72293.1"/>
    <property type="molecule type" value="Genomic_DNA"/>
</dbReference>
<dbReference type="PANTHER" id="PTHR12826:SF13">
    <property type="entry name" value="RNA-BINDING PROTEIN PNO1"/>
    <property type="match status" value="1"/>
</dbReference>
<dbReference type="Pfam" id="PF00013">
    <property type="entry name" value="KH_1"/>
    <property type="match status" value="1"/>
</dbReference>
<accession>A0AA37F9A2</accession>
<dbReference type="InterPro" id="IPR019964">
    <property type="entry name" value="KH_domain_protein_archaea"/>
</dbReference>
<evidence type="ECO:0000256" key="2">
    <source>
        <dbReference type="PROSITE-ProRule" id="PRU00117"/>
    </source>
</evidence>
<dbReference type="NCBIfam" id="NF010331">
    <property type="entry name" value="PRK13763.2-1"/>
    <property type="match status" value="1"/>
</dbReference>
<protein>
    <submittedName>
        <fullName evidence="4">RNA-processing protein</fullName>
    </submittedName>
</protein>
<dbReference type="InterPro" id="IPR004088">
    <property type="entry name" value="KH_dom_type_1"/>
</dbReference>
<evidence type="ECO:0000313" key="5">
    <source>
        <dbReference type="Proteomes" id="UP000632195"/>
    </source>
</evidence>
<organism evidence="4 5">
    <name type="scientific">Thermogymnomonas acidicola</name>
    <dbReference type="NCBI Taxonomy" id="399579"/>
    <lineage>
        <taxon>Archaea</taxon>
        <taxon>Methanobacteriati</taxon>
        <taxon>Thermoplasmatota</taxon>
        <taxon>Thermoplasmata</taxon>
        <taxon>Thermoplasmatales</taxon>
        <taxon>Thermogymnomonas</taxon>
    </lineage>
</organism>
<comment type="caution">
    <text evidence="4">The sequence shown here is derived from an EMBL/GenBank/DDBJ whole genome shotgun (WGS) entry which is preliminary data.</text>
</comment>
<evidence type="ECO:0000313" key="4">
    <source>
        <dbReference type="EMBL" id="GGM72293.1"/>
    </source>
</evidence>
<dbReference type="Gene3D" id="3.30.1370.10">
    <property type="entry name" value="K Homology domain, type 1"/>
    <property type="match status" value="2"/>
</dbReference>
<dbReference type="RefSeq" id="WP_188680528.1">
    <property type="nucleotide sequence ID" value="NZ_BMNY01000001.1"/>
</dbReference>
<sequence>MVEIGGQLIVVKIPRDRVAVLIGRDGATKEAIERAGDVRIHVDSREGEVTIEGGSDPLKAVISESVVQAIGRGFNPSKAMYLFNENWQLIIISLREFARPGSRRIEELRGRIIGREGKTRRIIEELTSTFISVYGDTVSIIGDYISVQYSKEAVEMLINGRRHRTVYRFLEQKVGELKARRIEETFG</sequence>
<dbReference type="Pfam" id="PF22891">
    <property type="entry name" value="KH_PNO1_2nd"/>
    <property type="match status" value="1"/>
</dbReference>
<dbReference type="PANTHER" id="PTHR12826">
    <property type="entry name" value="RIBONUCLEASE Y"/>
    <property type="match status" value="1"/>
</dbReference>
<feature type="domain" description="K Homology" evidence="3">
    <location>
        <begin position="86"/>
        <end position="159"/>
    </location>
</feature>
<reference evidence="4" key="1">
    <citation type="journal article" date="2014" name="Int. J. Syst. Evol. Microbiol.">
        <title>Complete genome sequence of Corynebacterium casei LMG S-19264T (=DSM 44701T), isolated from a smear-ripened cheese.</title>
        <authorList>
            <consortium name="US DOE Joint Genome Institute (JGI-PGF)"/>
            <person name="Walter F."/>
            <person name="Albersmeier A."/>
            <person name="Kalinowski J."/>
            <person name="Ruckert C."/>
        </authorList>
    </citation>
    <scope>NUCLEOTIDE SEQUENCE</scope>
    <source>
        <strain evidence="4">JCM 13583</strain>
    </source>
</reference>
<dbReference type="PROSITE" id="PS50084">
    <property type="entry name" value="KH_TYPE_1"/>
    <property type="match status" value="1"/>
</dbReference>
<name>A0AA37F9A2_9ARCH</name>
<dbReference type="InterPro" id="IPR036612">
    <property type="entry name" value="KH_dom_type_1_sf"/>
</dbReference>
<dbReference type="CDD" id="cd22390">
    <property type="entry name" value="KH-I_Dim2p_like_rpt2"/>
    <property type="match status" value="1"/>
</dbReference>
<gene>
    <name evidence="4" type="ORF">GCM10007108_08100</name>
</gene>
<keyword evidence="5" id="KW-1185">Reference proteome</keyword>
<dbReference type="SMART" id="SM00322">
    <property type="entry name" value="KH"/>
    <property type="match status" value="2"/>
</dbReference>
<dbReference type="InterPro" id="IPR004087">
    <property type="entry name" value="KH_dom"/>
</dbReference>
<keyword evidence="1 2" id="KW-0694">RNA-binding</keyword>
<dbReference type="SUPFAM" id="SSF54791">
    <property type="entry name" value="Eukaryotic type KH-domain (KH-domain type I)"/>
    <property type="match status" value="2"/>
</dbReference>
<evidence type="ECO:0000259" key="3">
    <source>
        <dbReference type="SMART" id="SM00322"/>
    </source>
</evidence>
<dbReference type="AlphaFoldDB" id="A0AA37F9A2"/>
<feature type="domain" description="K Homology" evidence="3">
    <location>
        <begin position="5"/>
        <end position="72"/>
    </location>
</feature>
<dbReference type="InterPro" id="IPR055211">
    <property type="entry name" value="KH_PNO1_2nd"/>
</dbReference>
<proteinExistence type="predicted"/>
<dbReference type="GO" id="GO:0003723">
    <property type="term" value="F:RNA binding"/>
    <property type="evidence" value="ECO:0007669"/>
    <property type="project" value="UniProtKB-UniRule"/>
</dbReference>
<dbReference type="Proteomes" id="UP000632195">
    <property type="component" value="Unassembled WGS sequence"/>
</dbReference>